<organism evidence="1 2">
    <name type="scientific">Curtobacterium pusillum</name>
    <dbReference type="NCBI Taxonomy" id="69373"/>
    <lineage>
        <taxon>Bacteria</taxon>
        <taxon>Bacillati</taxon>
        <taxon>Actinomycetota</taxon>
        <taxon>Actinomycetes</taxon>
        <taxon>Micrococcales</taxon>
        <taxon>Microbacteriaceae</taxon>
        <taxon>Curtobacterium</taxon>
    </lineage>
</organism>
<dbReference type="Proteomes" id="UP000573001">
    <property type="component" value="Unassembled WGS sequence"/>
</dbReference>
<sequence>MCAATVTVLGVETQCTRPVSTTRTGEDGVVVLVCASHAPDPRRLALAVVLAPSAPEGGVRMLDWRTDLLTGEATSGLVYEDLDRPGLSIADELDRALFDARAGQAHEAATRG</sequence>
<evidence type="ECO:0000313" key="1">
    <source>
        <dbReference type="EMBL" id="NUU12722.1"/>
    </source>
</evidence>
<keyword evidence="2" id="KW-1185">Reference proteome</keyword>
<name>A0ABX2M3K5_9MICO</name>
<gene>
    <name evidence="1" type="ORF">HP507_02545</name>
</gene>
<comment type="caution">
    <text evidence="1">The sequence shown here is derived from an EMBL/GenBank/DDBJ whole genome shotgun (WGS) entry which is preliminary data.</text>
</comment>
<evidence type="ECO:0000313" key="2">
    <source>
        <dbReference type="Proteomes" id="UP000573001"/>
    </source>
</evidence>
<protein>
    <submittedName>
        <fullName evidence="1">Uncharacterized protein</fullName>
    </submittedName>
</protein>
<proteinExistence type="predicted"/>
<accession>A0ABX2M3K5</accession>
<reference evidence="1 2" key="1">
    <citation type="submission" date="2020-05" db="EMBL/GenBank/DDBJ databases">
        <title>Genome Sequencing of Type Strains.</title>
        <authorList>
            <person name="Lemaire J.F."/>
            <person name="Inderbitzin P."/>
            <person name="Gregorio O.A."/>
            <person name="Collins S.B."/>
            <person name="Wespe N."/>
            <person name="Knight-Connoni V."/>
        </authorList>
    </citation>
    <scope>NUCLEOTIDE SEQUENCE [LARGE SCALE GENOMIC DNA]</scope>
    <source>
        <strain evidence="1 2">ATCC 19096</strain>
    </source>
</reference>
<dbReference type="EMBL" id="JABMCE010000049">
    <property type="protein sequence ID" value="NUU12722.1"/>
    <property type="molecule type" value="Genomic_DNA"/>
</dbReference>